<feature type="domain" description="TIL" evidence="5">
    <location>
        <begin position="162"/>
        <end position="213"/>
    </location>
</feature>
<evidence type="ECO:0000256" key="2">
    <source>
        <dbReference type="ARBA" id="ARBA00022900"/>
    </source>
</evidence>
<dbReference type="AlphaFoldDB" id="A0A4U5P1L6"/>
<dbReference type="SUPFAM" id="SSF57567">
    <property type="entry name" value="Serine protease inhibitors"/>
    <property type="match status" value="3"/>
</dbReference>
<dbReference type="PANTHER" id="PTHR23259">
    <property type="entry name" value="RIDDLE"/>
    <property type="match status" value="1"/>
</dbReference>
<evidence type="ECO:0000256" key="4">
    <source>
        <dbReference type="SAM" id="SignalP"/>
    </source>
</evidence>
<dbReference type="GO" id="GO:0004867">
    <property type="term" value="F:serine-type endopeptidase inhibitor activity"/>
    <property type="evidence" value="ECO:0007669"/>
    <property type="project" value="UniProtKB-KW"/>
</dbReference>
<dbReference type="Proteomes" id="UP000298663">
    <property type="component" value="Unassembled WGS sequence"/>
</dbReference>
<dbReference type="STRING" id="34508.A0A4U5P1L6"/>
<keyword evidence="4" id="KW-0732">Signal</keyword>
<name>A0A4U5P1L6_STECR</name>
<keyword evidence="3" id="KW-1015">Disulfide bond</keyword>
<dbReference type="CDD" id="cd19941">
    <property type="entry name" value="TIL"/>
    <property type="match status" value="2"/>
</dbReference>
<dbReference type="InterPro" id="IPR036084">
    <property type="entry name" value="Ser_inhib-like_sf"/>
</dbReference>
<dbReference type="InterPro" id="IPR051368">
    <property type="entry name" value="SerProtInhib-TIL_Domain"/>
</dbReference>
<dbReference type="Gene3D" id="2.10.25.10">
    <property type="entry name" value="Laminin"/>
    <property type="match status" value="3"/>
</dbReference>
<dbReference type="EMBL" id="AZBU02000003">
    <property type="protein sequence ID" value="TKR89832.1"/>
    <property type="molecule type" value="Genomic_DNA"/>
</dbReference>
<sequence>MVVARLVLCFLIAISSTLVLGDGQSSPVPNHKCKKNEVWSDCGTCEGTCANPTPACTRECKPAGCYCPANGKFVRSSKGDCISVGKCKDNCPANTTWMDCGTCEGSCYDTNPICTDECKPPRCYCPASKGFVQFGFAGTCIAAVDCPVYTTPTPLKSTIPGCGPNEHWTDCGGCDEFCEDSGRACTLQCRQKCECDKDYVRGWDGACIKKSDCTLHPDCAFTSCEKGYDCVYAPKECVKAPCPQVACKKHE</sequence>
<evidence type="ECO:0000256" key="3">
    <source>
        <dbReference type="ARBA" id="ARBA00023157"/>
    </source>
</evidence>
<dbReference type="OrthoDB" id="5912264at2759"/>
<reference evidence="6 7" key="2">
    <citation type="journal article" date="2019" name="G3 (Bethesda)">
        <title>Hybrid Assembly of the Genome of the Entomopathogenic Nematode Steinernema carpocapsae Identifies the X-Chromosome.</title>
        <authorList>
            <person name="Serra L."/>
            <person name="Macchietto M."/>
            <person name="Macias-Munoz A."/>
            <person name="McGill C.J."/>
            <person name="Rodriguez I.M."/>
            <person name="Rodriguez B."/>
            <person name="Murad R."/>
            <person name="Mortazavi A."/>
        </authorList>
    </citation>
    <scope>NUCLEOTIDE SEQUENCE [LARGE SCALE GENOMIC DNA]</scope>
    <source>
        <strain evidence="6 7">ALL</strain>
    </source>
</reference>
<evidence type="ECO:0000259" key="5">
    <source>
        <dbReference type="Pfam" id="PF01826"/>
    </source>
</evidence>
<feature type="chain" id="PRO_5020269531" description="TIL domain-containing protein" evidence="4">
    <location>
        <begin position="22"/>
        <end position="251"/>
    </location>
</feature>
<evidence type="ECO:0000313" key="7">
    <source>
        <dbReference type="Proteomes" id="UP000298663"/>
    </source>
</evidence>
<comment type="caution">
    <text evidence="6">The sequence shown here is derived from an EMBL/GenBank/DDBJ whole genome shotgun (WGS) entry which is preliminary data.</text>
</comment>
<keyword evidence="7" id="KW-1185">Reference proteome</keyword>
<keyword evidence="1" id="KW-0646">Protease inhibitor</keyword>
<feature type="signal peptide" evidence="4">
    <location>
        <begin position="1"/>
        <end position="21"/>
    </location>
</feature>
<reference evidence="6 7" key="1">
    <citation type="journal article" date="2015" name="Genome Biol.">
        <title>Comparative genomics of Steinernema reveals deeply conserved gene regulatory networks.</title>
        <authorList>
            <person name="Dillman A.R."/>
            <person name="Macchietto M."/>
            <person name="Porter C.F."/>
            <person name="Rogers A."/>
            <person name="Williams B."/>
            <person name="Antoshechkin I."/>
            <person name="Lee M.M."/>
            <person name="Goodwin Z."/>
            <person name="Lu X."/>
            <person name="Lewis E.E."/>
            <person name="Goodrich-Blair H."/>
            <person name="Stock S.P."/>
            <person name="Adams B.J."/>
            <person name="Sternberg P.W."/>
            <person name="Mortazavi A."/>
        </authorList>
    </citation>
    <scope>NUCLEOTIDE SEQUENCE [LARGE SCALE GENOMIC DNA]</scope>
    <source>
        <strain evidence="6 7">ALL</strain>
    </source>
</reference>
<accession>A0A4U5P1L6</accession>
<dbReference type="Pfam" id="PF01826">
    <property type="entry name" value="TIL"/>
    <property type="match status" value="2"/>
</dbReference>
<dbReference type="InterPro" id="IPR002919">
    <property type="entry name" value="TIL_dom"/>
</dbReference>
<organism evidence="6 7">
    <name type="scientific">Steinernema carpocapsae</name>
    <name type="common">Entomopathogenic nematode</name>
    <dbReference type="NCBI Taxonomy" id="34508"/>
    <lineage>
        <taxon>Eukaryota</taxon>
        <taxon>Metazoa</taxon>
        <taxon>Ecdysozoa</taxon>
        <taxon>Nematoda</taxon>
        <taxon>Chromadorea</taxon>
        <taxon>Rhabditida</taxon>
        <taxon>Tylenchina</taxon>
        <taxon>Panagrolaimomorpha</taxon>
        <taxon>Strongyloidoidea</taxon>
        <taxon>Steinernematidae</taxon>
        <taxon>Steinernema</taxon>
    </lineage>
</organism>
<feature type="domain" description="TIL" evidence="5">
    <location>
        <begin position="33"/>
        <end position="87"/>
    </location>
</feature>
<keyword evidence="2" id="KW-0722">Serine protease inhibitor</keyword>
<protein>
    <recommendedName>
        <fullName evidence="5">TIL domain-containing protein</fullName>
    </recommendedName>
</protein>
<dbReference type="PANTHER" id="PTHR23259:SF70">
    <property type="entry name" value="ACCESSORY GLAND PROTEIN ACP62F-RELATED"/>
    <property type="match status" value="1"/>
</dbReference>
<proteinExistence type="predicted"/>
<evidence type="ECO:0000313" key="6">
    <source>
        <dbReference type="EMBL" id="TKR89832.1"/>
    </source>
</evidence>
<evidence type="ECO:0000256" key="1">
    <source>
        <dbReference type="ARBA" id="ARBA00022690"/>
    </source>
</evidence>
<gene>
    <name evidence="6" type="ORF">L596_013875</name>
</gene>